<feature type="region of interest" description="Disordered" evidence="1">
    <location>
        <begin position="1"/>
        <end position="38"/>
    </location>
</feature>
<dbReference type="SUPFAM" id="SSF69065">
    <property type="entry name" value="RNase III domain-like"/>
    <property type="match status" value="1"/>
</dbReference>
<sequence>MSSVGSESPRGSPTRSPRKSDKQVTLIKSPPACVSEDGEPLACEERRRLVWLKVANRRTEELREEEVEELCTEKTGDVKDIPFWSTAIHLAAQDGMYHPYPLCLLSVGKPPCVMEQGVYLMNGGGGTEALRTIDLHLRTHFFGEGEAVEAGHTWEGMFSVGGGFGRMRFERRHKTLYTEKDIELIQRSADLMNSTFGVESELGLLPKDAKGTPPRVLVALAGADGMPDLQAMKAVLRFTCIQDDGCMRLNRMLQGNPSDSKVKEHLRRATGVVEGESDNKIVMRAHGADREKLVVREGGDAGPPMDWRPYLAPVDPAGNLGGETEDTVRVVEVQLQGASNPLARPRKTSVSLEQSARALALHRRRDCWLVPFSVGTGVAVCGAPDLVGQMIEDQAKEVEFEGMSQDGVVVDRVLGRAALLRATPSRLNFDVLLTQTESKEGRLALLQSLTEQLPGLVVTPDRERLEFDGDLYMEIHAAIHMFTRGNCSTKATARTLALGKVVNNVTIGEIVRERGLSGLITPKRVGPTALAEKLSRGGKDIRLTRKEQADVGKALLGTAAASREADTNGYLNTLVHLYVPADSAAAGVATSAPCQAAAATTAKSASTVSRAPIR</sequence>
<dbReference type="EMBL" id="CDMZ01000176">
    <property type="protein sequence ID" value="CEM08476.1"/>
    <property type="molecule type" value="Genomic_DNA"/>
</dbReference>
<dbReference type="InterPro" id="IPR036389">
    <property type="entry name" value="RNase_III_sf"/>
</dbReference>
<proteinExistence type="predicted"/>
<dbReference type="GO" id="GO:0004525">
    <property type="term" value="F:ribonuclease III activity"/>
    <property type="evidence" value="ECO:0007669"/>
    <property type="project" value="InterPro"/>
</dbReference>
<evidence type="ECO:0000256" key="1">
    <source>
        <dbReference type="SAM" id="MobiDB-lite"/>
    </source>
</evidence>
<name>A0A0G4F7M9_9ALVE</name>
<reference evidence="2" key="1">
    <citation type="submission" date="2014-11" db="EMBL/GenBank/DDBJ databases">
        <authorList>
            <person name="Otto D Thomas"/>
            <person name="Naeem Raeece"/>
        </authorList>
    </citation>
    <scope>NUCLEOTIDE SEQUENCE</scope>
</reference>
<dbReference type="VEuPathDB" id="CryptoDB:Cvel_2902"/>
<protein>
    <submittedName>
        <fullName evidence="2">Uncharacterized protein</fullName>
    </submittedName>
</protein>
<accession>A0A0G4F7M9</accession>
<dbReference type="AlphaFoldDB" id="A0A0G4F7M9"/>
<dbReference type="GO" id="GO:0006396">
    <property type="term" value="P:RNA processing"/>
    <property type="evidence" value="ECO:0007669"/>
    <property type="project" value="InterPro"/>
</dbReference>
<organism evidence="2">
    <name type="scientific">Chromera velia CCMP2878</name>
    <dbReference type="NCBI Taxonomy" id="1169474"/>
    <lineage>
        <taxon>Eukaryota</taxon>
        <taxon>Sar</taxon>
        <taxon>Alveolata</taxon>
        <taxon>Colpodellida</taxon>
        <taxon>Chromeraceae</taxon>
        <taxon>Chromera</taxon>
    </lineage>
</organism>
<evidence type="ECO:0000313" key="2">
    <source>
        <dbReference type="EMBL" id="CEM08476.1"/>
    </source>
</evidence>
<gene>
    <name evidence="2" type="ORF">Cvel_2902</name>
</gene>
<feature type="compositionally biased region" description="Polar residues" evidence="1">
    <location>
        <begin position="1"/>
        <end position="15"/>
    </location>
</feature>